<name>A0A3Q9V9Y0_9BACT</name>
<feature type="transmembrane region" description="Helical" evidence="1">
    <location>
        <begin position="34"/>
        <end position="55"/>
    </location>
</feature>
<reference evidence="2" key="1">
    <citation type="submission" date="2019-03" db="EMBL/GenBank/DDBJ databases">
        <title>Draft Sequence and Annotation of the Mycoplasma phocicerebrale Strain 1049T Genome.</title>
        <authorList>
            <person name="Frasca S.Jr."/>
            <person name="Kutish G.F."/>
            <person name="Castellanos Gell J."/>
            <person name="Michaels D.L."/>
            <person name="Brown D.R."/>
        </authorList>
    </citation>
    <scope>NUCLEOTIDE SEQUENCE</scope>
    <source>
        <strain evidence="2">1049</strain>
    </source>
</reference>
<evidence type="ECO:0008006" key="4">
    <source>
        <dbReference type="Google" id="ProtNLM"/>
    </source>
</evidence>
<protein>
    <recommendedName>
        <fullName evidence="4">DUF4282 domain-containing protein</fullName>
    </recommendedName>
</protein>
<dbReference type="AlphaFoldDB" id="A0A3Q9V9Y0"/>
<gene>
    <name evidence="2" type="ORF">DMC14_000290</name>
</gene>
<proteinExistence type="predicted"/>
<evidence type="ECO:0000313" key="2">
    <source>
        <dbReference type="EMBL" id="AZZ65249.1"/>
    </source>
</evidence>
<dbReference type="KEGG" id="mphc:DMC14_000290"/>
<dbReference type="RefSeq" id="WP_116171932.1">
    <property type="nucleotide sequence ID" value="NZ_CP033058.2"/>
</dbReference>
<keyword evidence="1" id="KW-0812">Transmembrane</keyword>
<keyword evidence="1" id="KW-0472">Membrane</keyword>
<dbReference type="Proteomes" id="UP000256585">
    <property type="component" value="Chromosome"/>
</dbReference>
<evidence type="ECO:0000256" key="1">
    <source>
        <dbReference type="SAM" id="Phobius"/>
    </source>
</evidence>
<keyword evidence="3" id="KW-1185">Reference proteome</keyword>
<organism evidence="2 3">
    <name type="scientific">Metamycoplasma phocicerebrale</name>
    <dbReference type="NCBI Taxonomy" id="142649"/>
    <lineage>
        <taxon>Bacteria</taxon>
        <taxon>Bacillati</taxon>
        <taxon>Mycoplasmatota</taxon>
        <taxon>Mycoplasmoidales</taxon>
        <taxon>Metamycoplasmataceae</taxon>
        <taxon>Metamycoplasma</taxon>
    </lineage>
</organism>
<feature type="transmembrane region" description="Helical" evidence="1">
    <location>
        <begin position="67"/>
        <end position="95"/>
    </location>
</feature>
<dbReference type="EMBL" id="CP033058">
    <property type="protein sequence ID" value="AZZ65249.1"/>
    <property type="molecule type" value="Genomic_DNA"/>
</dbReference>
<evidence type="ECO:0000313" key="3">
    <source>
        <dbReference type="Proteomes" id="UP000256585"/>
    </source>
</evidence>
<sequence>MENREKNKCKIHTLKQRIMFNIRIHIAQSITWKIILMVIIALGGLAITIASSIYFSETHNSPSGKAAKIVLAIIVGIIGTAVSLALFSILFDFLIELTISHKLKSRLMLEKLSKEIELESKSKKEINLDVHLNNNDNENN</sequence>
<keyword evidence="1" id="KW-1133">Transmembrane helix</keyword>
<accession>A0A3Q9V9Y0</accession>